<dbReference type="AlphaFoldDB" id="A0A6J7F053"/>
<sequence>MPGVYVFGIDAKVAGHTPATETFTLKVLSEDGKTGAAPPGNGTITTSDIATARVIYRMKRSGKWVVVPRFLKASKSIPVYAHFTVVRSPVGKQSKNIPAARKKAAALAKANVGRTGPVIKGNLWRGPARIIVNW</sequence>
<name>A0A6J7F053_9ZZZZ</name>
<evidence type="ECO:0000313" key="1">
    <source>
        <dbReference type="EMBL" id="CAB4886914.1"/>
    </source>
</evidence>
<dbReference type="EMBL" id="CAFBLS010000333">
    <property type="protein sequence ID" value="CAB4886914.1"/>
    <property type="molecule type" value="Genomic_DNA"/>
</dbReference>
<accession>A0A6J7F053</accession>
<gene>
    <name evidence="1" type="ORF">UFOPK3402_01984</name>
</gene>
<protein>
    <submittedName>
        <fullName evidence="1">Unannotated protein</fullName>
    </submittedName>
</protein>
<proteinExistence type="predicted"/>
<organism evidence="1">
    <name type="scientific">freshwater metagenome</name>
    <dbReference type="NCBI Taxonomy" id="449393"/>
    <lineage>
        <taxon>unclassified sequences</taxon>
        <taxon>metagenomes</taxon>
        <taxon>ecological metagenomes</taxon>
    </lineage>
</organism>
<reference evidence="1" key="1">
    <citation type="submission" date="2020-05" db="EMBL/GenBank/DDBJ databases">
        <authorList>
            <person name="Chiriac C."/>
            <person name="Salcher M."/>
            <person name="Ghai R."/>
            <person name="Kavagutti S V."/>
        </authorList>
    </citation>
    <scope>NUCLEOTIDE SEQUENCE</scope>
</reference>